<comment type="caution">
    <text evidence="1">The sequence shown here is derived from an EMBL/GenBank/DDBJ whole genome shotgun (WGS) entry which is preliminary data.</text>
</comment>
<reference evidence="1" key="1">
    <citation type="submission" date="2021-03" db="EMBL/GenBank/DDBJ databases">
        <authorList>
            <consortium name="DOE Joint Genome Institute"/>
            <person name="Ahrendt S."/>
            <person name="Looney B.P."/>
            <person name="Miyauchi S."/>
            <person name="Morin E."/>
            <person name="Drula E."/>
            <person name="Courty P.E."/>
            <person name="Chicoki N."/>
            <person name="Fauchery L."/>
            <person name="Kohler A."/>
            <person name="Kuo A."/>
            <person name="Labutti K."/>
            <person name="Pangilinan J."/>
            <person name="Lipzen A."/>
            <person name="Riley R."/>
            <person name="Andreopoulos W."/>
            <person name="He G."/>
            <person name="Johnson J."/>
            <person name="Barry K.W."/>
            <person name="Grigoriev I.V."/>
            <person name="Nagy L."/>
            <person name="Hibbett D."/>
            <person name="Henrissat B."/>
            <person name="Matheny P.B."/>
            <person name="Labbe J."/>
            <person name="Martin F."/>
        </authorList>
    </citation>
    <scope>NUCLEOTIDE SEQUENCE</scope>
    <source>
        <strain evidence="1">HHB10654</strain>
    </source>
</reference>
<proteinExistence type="predicted"/>
<gene>
    <name evidence="1" type="ORF">BV25DRAFT_1902428</name>
</gene>
<keyword evidence="2" id="KW-1185">Reference proteome</keyword>
<protein>
    <submittedName>
        <fullName evidence="1">Uncharacterized protein</fullName>
    </submittedName>
</protein>
<reference evidence="1" key="2">
    <citation type="journal article" date="2022" name="New Phytol.">
        <title>Evolutionary transition to the ectomycorrhizal habit in the genomes of a hyperdiverse lineage of mushroom-forming fungi.</title>
        <authorList>
            <person name="Looney B."/>
            <person name="Miyauchi S."/>
            <person name="Morin E."/>
            <person name="Drula E."/>
            <person name="Courty P.E."/>
            <person name="Kohler A."/>
            <person name="Kuo A."/>
            <person name="LaButti K."/>
            <person name="Pangilinan J."/>
            <person name="Lipzen A."/>
            <person name="Riley R."/>
            <person name="Andreopoulos W."/>
            <person name="He G."/>
            <person name="Johnson J."/>
            <person name="Nolan M."/>
            <person name="Tritt A."/>
            <person name="Barry K.W."/>
            <person name="Grigoriev I.V."/>
            <person name="Nagy L.G."/>
            <person name="Hibbett D."/>
            <person name="Henrissat B."/>
            <person name="Matheny P.B."/>
            <person name="Labbe J."/>
            <person name="Martin F.M."/>
        </authorList>
    </citation>
    <scope>NUCLEOTIDE SEQUENCE</scope>
    <source>
        <strain evidence="1">HHB10654</strain>
    </source>
</reference>
<sequence>MPSCLAHFASLHGLTQVIPSGNTSQKYFLLSSVGHDTWQVHVGDDRGKWWEGAWHDEDVRAIAGKNTSPQMLSAFSTRLKDTIIKQDITITDENGAMKLMLGPDAKKPLHVDLEDMSAREGAIFAARQFMLIAQDAQERDCRLLTSSPLPSTSAQVSPSKRRRLTPPEPAASSSTESEAPPVSRKAKGKAAAGRTSSTKPQAKTEKATPTQGELAALEQVRALKAELAKAAEKEKERERGTNVGGSTDALRSRAVVPAAPRRAGASLANPNKKARKIQAIEFASDSD</sequence>
<evidence type="ECO:0000313" key="2">
    <source>
        <dbReference type="Proteomes" id="UP000814140"/>
    </source>
</evidence>
<accession>A0ACB8SQL2</accession>
<name>A0ACB8SQL2_9AGAM</name>
<dbReference type="Proteomes" id="UP000814140">
    <property type="component" value="Unassembled WGS sequence"/>
</dbReference>
<dbReference type="EMBL" id="MU277240">
    <property type="protein sequence ID" value="KAI0058041.1"/>
    <property type="molecule type" value="Genomic_DNA"/>
</dbReference>
<evidence type="ECO:0000313" key="1">
    <source>
        <dbReference type="EMBL" id="KAI0058041.1"/>
    </source>
</evidence>
<organism evidence="1 2">
    <name type="scientific">Artomyces pyxidatus</name>
    <dbReference type="NCBI Taxonomy" id="48021"/>
    <lineage>
        <taxon>Eukaryota</taxon>
        <taxon>Fungi</taxon>
        <taxon>Dikarya</taxon>
        <taxon>Basidiomycota</taxon>
        <taxon>Agaricomycotina</taxon>
        <taxon>Agaricomycetes</taxon>
        <taxon>Russulales</taxon>
        <taxon>Auriscalpiaceae</taxon>
        <taxon>Artomyces</taxon>
    </lineage>
</organism>